<name>A0ABY7FYN4_MYAAR</name>
<evidence type="ECO:0000313" key="6">
    <source>
        <dbReference type="Proteomes" id="UP001164746"/>
    </source>
</evidence>
<evidence type="ECO:0000256" key="1">
    <source>
        <dbReference type="ARBA" id="ARBA00004371"/>
    </source>
</evidence>
<gene>
    <name evidence="5" type="ORF">MAR_013017</name>
</gene>
<sequence>MAVPFDRIPDSLGYLVLTEDGAVSGGDLENKEDVANQFMNIIQTALRIPLSSSKKDKFKKLSIVWDNFMYVITISAHKIYICKRRFIPPDAAMA</sequence>
<dbReference type="Proteomes" id="UP001164746">
    <property type="component" value="Chromosome 15"/>
</dbReference>
<evidence type="ECO:0000313" key="5">
    <source>
        <dbReference type="EMBL" id="WAR27313.1"/>
    </source>
</evidence>
<dbReference type="PANTHER" id="PTHR33967:SF1">
    <property type="entry name" value="RAGULATOR COMPLEX PROTEIN LAMTOR4"/>
    <property type="match status" value="1"/>
</dbReference>
<comment type="similarity">
    <text evidence="2">Belongs to the LAMTOR4 family.</text>
</comment>
<keyword evidence="6" id="KW-1185">Reference proteome</keyword>
<organism evidence="5 6">
    <name type="scientific">Mya arenaria</name>
    <name type="common">Soft-shell clam</name>
    <dbReference type="NCBI Taxonomy" id="6604"/>
    <lineage>
        <taxon>Eukaryota</taxon>
        <taxon>Metazoa</taxon>
        <taxon>Spiralia</taxon>
        <taxon>Lophotrochozoa</taxon>
        <taxon>Mollusca</taxon>
        <taxon>Bivalvia</taxon>
        <taxon>Autobranchia</taxon>
        <taxon>Heteroconchia</taxon>
        <taxon>Euheterodonta</taxon>
        <taxon>Imparidentia</taxon>
        <taxon>Neoheterodontei</taxon>
        <taxon>Myida</taxon>
        <taxon>Myoidea</taxon>
        <taxon>Myidae</taxon>
        <taxon>Mya</taxon>
    </lineage>
</organism>
<dbReference type="PANTHER" id="PTHR33967">
    <property type="entry name" value="RAGULATOR COMPLEX PROTEIN LAMTOR4"/>
    <property type="match status" value="1"/>
</dbReference>
<evidence type="ECO:0000256" key="3">
    <source>
        <dbReference type="ARBA" id="ARBA00023228"/>
    </source>
</evidence>
<evidence type="ECO:0000256" key="4">
    <source>
        <dbReference type="ARBA" id="ARBA00032690"/>
    </source>
</evidence>
<proteinExistence type="inferred from homology"/>
<dbReference type="InterPro" id="IPR034601">
    <property type="entry name" value="LAMTOR4"/>
</dbReference>
<comment type="subcellular location">
    <subcellularLocation>
        <location evidence="1">Lysosome</location>
    </subcellularLocation>
</comment>
<accession>A0ABY7FYN4</accession>
<dbReference type="EMBL" id="CP111026">
    <property type="protein sequence ID" value="WAR27313.1"/>
    <property type="molecule type" value="Genomic_DNA"/>
</dbReference>
<reference evidence="5" key="1">
    <citation type="submission" date="2022-11" db="EMBL/GenBank/DDBJ databases">
        <title>Centuries of genome instability and evolution in soft-shell clam transmissible cancer (bioRxiv).</title>
        <authorList>
            <person name="Hart S.F.M."/>
            <person name="Yonemitsu M.A."/>
            <person name="Giersch R.M."/>
            <person name="Beal B.F."/>
            <person name="Arriagada G."/>
            <person name="Davis B.W."/>
            <person name="Ostrander E.A."/>
            <person name="Goff S.P."/>
            <person name="Metzger M.J."/>
        </authorList>
    </citation>
    <scope>NUCLEOTIDE SEQUENCE</scope>
    <source>
        <strain evidence="5">MELC-2E11</strain>
        <tissue evidence="5">Siphon/mantle</tissue>
    </source>
</reference>
<evidence type="ECO:0000256" key="2">
    <source>
        <dbReference type="ARBA" id="ARBA00010627"/>
    </source>
</evidence>
<keyword evidence="3" id="KW-0458">Lysosome</keyword>
<protein>
    <recommendedName>
        <fullName evidence="4">Late endosomal/lysosomal adaptor and MAPK and MTOR activator 4</fullName>
    </recommendedName>
</protein>